<keyword evidence="14" id="KW-0133">Cell shape</keyword>
<dbReference type="GO" id="GO:0008360">
    <property type="term" value="P:regulation of cell shape"/>
    <property type="evidence" value="ECO:0007669"/>
    <property type="project" value="UniProtKB-KW"/>
</dbReference>
<sequence length="267" mass="29703">MDYIEVFFLALIQGVTEFLPISSSAHLILPSVIFSWENPGLFFSLAVHAGTLLAIIVYFRKELSTLLSFCLHAILNGKSNKESQLVLMILLSVIPTCVFALCIKGILELYLYDPWIIVSTTITFGLLLWYADVNATLVNDEYSIDWKKSLFIGIAQAIAIIPGTSRSGITITAALHLGLTRKAAIRFSFLMSIPIIILASVYLCLGLIRNPETIFIDLLLIGVIVSFVSSYICIHFFLKLISHISMVVFSVYRLIFGSSLLLFLLLN</sequence>
<feature type="transmembrane region" description="Helical" evidence="14">
    <location>
        <begin position="110"/>
        <end position="130"/>
    </location>
</feature>
<feature type="transmembrane region" description="Helical" evidence="14">
    <location>
        <begin position="41"/>
        <end position="59"/>
    </location>
</feature>
<dbReference type="GO" id="GO:0046677">
    <property type="term" value="P:response to antibiotic"/>
    <property type="evidence" value="ECO:0007669"/>
    <property type="project" value="UniProtKB-UniRule"/>
</dbReference>
<dbReference type="EC" id="3.6.1.27" evidence="3 14"/>
<keyword evidence="5 14" id="KW-1003">Cell membrane</keyword>
<evidence type="ECO:0000256" key="7">
    <source>
        <dbReference type="ARBA" id="ARBA00022801"/>
    </source>
</evidence>
<feature type="transmembrane region" description="Helical" evidence="14">
    <location>
        <begin position="214"/>
        <end position="234"/>
    </location>
</feature>
<dbReference type="PANTHER" id="PTHR30622">
    <property type="entry name" value="UNDECAPRENYL-DIPHOSPHATASE"/>
    <property type="match status" value="1"/>
</dbReference>
<keyword evidence="10 14" id="KW-0046">Antibiotic resistance</keyword>
<comment type="miscellaneous">
    <text evidence="14">Bacitracin is thought to be involved in the inhibition of peptidoglycan synthesis by sequestering undecaprenyl diphosphate, thereby reducing the pool of lipid carrier available.</text>
</comment>
<evidence type="ECO:0000256" key="8">
    <source>
        <dbReference type="ARBA" id="ARBA00022989"/>
    </source>
</evidence>
<dbReference type="RefSeq" id="WP_016503553.1">
    <property type="nucleotide sequence ID" value="NZ_AMSD01000001.1"/>
</dbReference>
<dbReference type="InterPro" id="IPR003824">
    <property type="entry name" value="UppP"/>
</dbReference>
<dbReference type="GO" id="GO:0009252">
    <property type="term" value="P:peptidoglycan biosynthetic process"/>
    <property type="evidence" value="ECO:0007669"/>
    <property type="project" value="UniProtKB-KW"/>
</dbReference>
<evidence type="ECO:0000256" key="5">
    <source>
        <dbReference type="ARBA" id="ARBA00022475"/>
    </source>
</evidence>
<evidence type="ECO:0000313" key="16">
    <source>
        <dbReference type="Proteomes" id="UP000053688"/>
    </source>
</evidence>
<dbReference type="GO" id="GO:0071555">
    <property type="term" value="P:cell wall organization"/>
    <property type="evidence" value="ECO:0007669"/>
    <property type="project" value="UniProtKB-KW"/>
</dbReference>
<evidence type="ECO:0000256" key="2">
    <source>
        <dbReference type="ARBA" id="ARBA00010621"/>
    </source>
</evidence>
<dbReference type="eggNOG" id="COG1968">
    <property type="taxonomic scope" value="Bacteria"/>
</dbReference>
<dbReference type="AlphaFoldDB" id="S3DJ86"/>
<accession>S3DJ86</accession>
<comment type="subcellular location">
    <subcellularLocation>
        <location evidence="1 14">Cell membrane</location>
        <topology evidence="1 14">Multi-pass membrane protein</topology>
    </subcellularLocation>
</comment>
<evidence type="ECO:0000256" key="13">
    <source>
        <dbReference type="ARBA" id="ARBA00047594"/>
    </source>
</evidence>
<name>S3DJ86_9GAMM</name>
<keyword evidence="14" id="KW-0961">Cell wall biogenesis/degradation</keyword>
<comment type="similarity">
    <text evidence="2 14">Belongs to the UppP family.</text>
</comment>
<comment type="catalytic activity">
    <reaction evidence="13 14">
        <text>di-trans,octa-cis-undecaprenyl diphosphate + H2O = di-trans,octa-cis-undecaprenyl phosphate + phosphate + H(+)</text>
        <dbReference type="Rhea" id="RHEA:28094"/>
        <dbReference type="ChEBI" id="CHEBI:15377"/>
        <dbReference type="ChEBI" id="CHEBI:15378"/>
        <dbReference type="ChEBI" id="CHEBI:43474"/>
        <dbReference type="ChEBI" id="CHEBI:58405"/>
        <dbReference type="ChEBI" id="CHEBI:60392"/>
        <dbReference type="EC" id="3.6.1.27"/>
    </reaction>
</comment>
<feature type="transmembrane region" description="Helical" evidence="14">
    <location>
        <begin position="246"/>
        <end position="266"/>
    </location>
</feature>
<comment type="caution">
    <text evidence="15">The sequence shown here is derived from an EMBL/GenBank/DDBJ whole genome shotgun (WGS) entry which is preliminary data.</text>
</comment>
<protein>
    <recommendedName>
        <fullName evidence="4 14">Undecaprenyl-diphosphatase</fullName>
        <ecNumber evidence="3 14">3.6.1.27</ecNumber>
    </recommendedName>
    <alternativeName>
        <fullName evidence="12 14">Bacitracin resistance protein</fullName>
    </alternativeName>
    <alternativeName>
        <fullName evidence="11 14">Undecaprenyl pyrophosphate phosphatase</fullName>
    </alternativeName>
</protein>
<evidence type="ECO:0000256" key="1">
    <source>
        <dbReference type="ARBA" id="ARBA00004651"/>
    </source>
</evidence>
<evidence type="ECO:0000256" key="10">
    <source>
        <dbReference type="ARBA" id="ARBA00023251"/>
    </source>
</evidence>
<evidence type="ECO:0000256" key="11">
    <source>
        <dbReference type="ARBA" id="ARBA00032707"/>
    </source>
</evidence>
<gene>
    <name evidence="14" type="primary">uppP</name>
    <name evidence="15" type="ORF">O1U_0215</name>
</gene>
<evidence type="ECO:0000256" key="6">
    <source>
        <dbReference type="ARBA" id="ARBA00022692"/>
    </source>
</evidence>
<keyword evidence="14" id="KW-0573">Peptidoglycan synthesis</keyword>
<feature type="transmembrane region" description="Helical" evidence="14">
    <location>
        <begin position="6"/>
        <end position="29"/>
    </location>
</feature>
<reference evidence="15 16" key="1">
    <citation type="journal article" date="2014" name="Environ. Microbiol.">
        <title>Genomic signatures of obligate host dependence in the luminous bacterial symbiont of a vertebrate.</title>
        <authorList>
            <person name="Hendry T.A."/>
            <person name="de Wet J.R."/>
            <person name="Dunlap P.V."/>
        </authorList>
    </citation>
    <scope>NUCLEOTIDE SEQUENCE [LARGE SCALE GENOMIC DNA]</scope>
    <source>
        <strain evidence="15 16">Akat1</strain>
    </source>
</reference>
<keyword evidence="16" id="KW-1185">Reference proteome</keyword>
<dbReference type="Proteomes" id="UP000053688">
    <property type="component" value="Unassembled WGS sequence"/>
</dbReference>
<dbReference type="GO" id="GO:0050380">
    <property type="term" value="F:undecaprenyl-diphosphatase activity"/>
    <property type="evidence" value="ECO:0007669"/>
    <property type="project" value="UniProtKB-UniRule"/>
</dbReference>
<dbReference type="PATRIC" id="fig|1236703.3.peg.205"/>
<comment type="function">
    <text evidence="14">Catalyzes the dephosphorylation of undecaprenyl diphosphate (UPP). Confers resistance to bacitracin.</text>
</comment>
<proteinExistence type="inferred from homology"/>
<keyword evidence="9 14" id="KW-0472">Membrane</keyword>
<dbReference type="HAMAP" id="MF_01006">
    <property type="entry name" value="Undec_diphosphatase"/>
    <property type="match status" value="1"/>
</dbReference>
<feature type="transmembrane region" description="Helical" evidence="14">
    <location>
        <begin position="187"/>
        <end position="208"/>
    </location>
</feature>
<evidence type="ECO:0000256" key="9">
    <source>
        <dbReference type="ARBA" id="ARBA00023136"/>
    </source>
</evidence>
<dbReference type="GO" id="GO:0005886">
    <property type="term" value="C:plasma membrane"/>
    <property type="evidence" value="ECO:0007669"/>
    <property type="project" value="UniProtKB-SubCell"/>
</dbReference>
<dbReference type="Pfam" id="PF02673">
    <property type="entry name" value="BacA"/>
    <property type="match status" value="1"/>
</dbReference>
<dbReference type="PANTHER" id="PTHR30622:SF4">
    <property type="entry name" value="UNDECAPRENYL-DIPHOSPHATASE"/>
    <property type="match status" value="1"/>
</dbReference>
<feature type="transmembrane region" description="Helical" evidence="14">
    <location>
        <begin position="85"/>
        <end position="103"/>
    </location>
</feature>
<evidence type="ECO:0000256" key="12">
    <source>
        <dbReference type="ARBA" id="ARBA00032932"/>
    </source>
</evidence>
<dbReference type="NCBIfam" id="NF001393">
    <property type="entry name" value="PRK00281.2-4"/>
    <property type="match status" value="1"/>
</dbReference>
<dbReference type="STRING" id="28176.CF66_2206"/>
<evidence type="ECO:0000256" key="4">
    <source>
        <dbReference type="ARBA" id="ARBA00021581"/>
    </source>
</evidence>
<evidence type="ECO:0000313" key="15">
    <source>
        <dbReference type="EMBL" id="EPE37755.1"/>
    </source>
</evidence>
<organism evidence="15 16">
    <name type="scientific">Candidatus Photodesmus katoptron Akat1</name>
    <dbReference type="NCBI Taxonomy" id="1236703"/>
    <lineage>
        <taxon>Bacteria</taxon>
        <taxon>Pseudomonadati</taxon>
        <taxon>Pseudomonadota</taxon>
        <taxon>Gammaproteobacteria</taxon>
        <taxon>Vibrionales</taxon>
        <taxon>Vibrionaceae</taxon>
        <taxon>Candidatus Photodesmus</taxon>
    </lineage>
</organism>
<feature type="transmembrane region" description="Helical" evidence="14">
    <location>
        <begin position="150"/>
        <end position="175"/>
    </location>
</feature>
<keyword evidence="6 14" id="KW-0812">Transmembrane</keyword>
<evidence type="ECO:0000256" key="14">
    <source>
        <dbReference type="HAMAP-Rule" id="MF_01006"/>
    </source>
</evidence>
<dbReference type="EMBL" id="AMSD01000001">
    <property type="protein sequence ID" value="EPE37755.1"/>
    <property type="molecule type" value="Genomic_DNA"/>
</dbReference>
<keyword evidence="8 14" id="KW-1133">Transmembrane helix</keyword>
<keyword evidence="7 14" id="KW-0378">Hydrolase</keyword>
<evidence type="ECO:0000256" key="3">
    <source>
        <dbReference type="ARBA" id="ARBA00012374"/>
    </source>
</evidence>